<feature type="compositionally biased region" description="Basic residues" evidence="1">
    <location>
        <begin position="89"/>
        <end position="98"/>
    </location>
</feature>
<evidence type="ECO:0000313" key="2">
    <source>
        <dbReference type="EnsemblPlants" id="TuG1812G0500004025.01.T01"/>
    </source>
</evidence>
<reference evidence="3" key="1">
    <citation type="journal article" date="2013" name="Nature">
        <title>Draft genome of the wheat A-genome progenitor Triticum urartu.</title>
        <authorList>
            <person name="Ling H.Q."/>
            <person name="Zhao S."/>
            <person name="Liu D."/>
            <person name="Wang J."/>
            <person name="Sun H."/>
            <person name="Zhang C."/>
            <person name="Fan H."/>
            <person name="Li D."/>
            <person name="Dong L."/>
            <person name="Tao Y."/>
            <person name="Gao C."/>
            <person name="Wu H."/>
            <person name="Li Y."/>
            <person name="Cui Y."/>
            <person name="Guo X."/>
            <person name="Zheng S."/>
            <person name="Wang B."/>
            <person name="Yu K."/>
            <person name="Liang Q."/>
            <person name="Yang W."/>
            <person name="Lou X."/>
            <person name="Chen J."/>
            <person name="Feng M."/>
            <person name="Jian J."/>
            <person name="Zhang X."/>
            <person name="Luo G."/>
            <person name="Jiang Y."/>
            <person name="Liu J."/>
            <person name="Wang Z."/>
            <person name="Sha Y."/>
            <person name="Zhang B."/>
            <person name="Wu H."/>
            <person name="Tang D."/>
            <person name="Shen Q."/>
            <person name="Xue P."/>
            <person name="Zou S."/>
            <person name="Wang X."/>
            <person name="Liu X."/>
            <person name="Wang F."/>
            <person name="Yang Y."/>
            <person name="An X."/>
            <person name="Dong Z."/>
            <person name="Zhang K."/>
            <person name="Zhang X."/>
            <person name="Luo M.C."/>
            <person name="Dvorak J."/>
            <person name="Tong Y."/>
            <person name="Wang J."/>
            <person name="Yang H."/>
            <person name="Li Z."/>
            <person name="Wang D."/>
            <person name="Zhang A."/>
            <person name="Wang J."/>
        </authorList>
    </citation>
    <scope>NUCLEOTIDE SEQUENCE</scope>
    <source>
        <strain evidence="3">cv. G1812</strain>
    </source>
</reference>
<feature type="compositionally biased region" description="Low complexity" evidence="1">
    <location>
        <begin position="1"/>
        <end position="17"/>
    </location>
</feature>
<dbReference type="EnsemblPlants" id="TuG1812G0500004025.01.T01">
    <property type="protein sequence ID" value="TuG1812G0500004025.01.T01"/>
    <property type="gene ID" value="TuG1812G0500004025.01"/>
</dbReference>
<proteinExistence type="predicted"/>
<organism evidence="2 3">
    <name type="scientific">Triticum urartu</name>
    <name type="common">Red wild einkorn</name>
    <name type="synonym">Crithodium urartu</name>
    <dbReference type="NCBI Taxonomy" id="4572"/>
    <lineage>
        <taxon>Eukaryota</taxon>
        <taxon>Viridiplantae</taxon>
        <taxon>Streptophyta</taxon>
        <taxon>Embryophyta</taxon>
        <taxon>Tracheophyta</taxon>
        <taxon>Spermatophyta</taxon>
        <taxon>Magnoliopsida</taxon>
        <taxon>Liliopsida</taxon>
        <taxon>Poales</taxon>
        <taxon>Poaceae</taxon>
        <taxon>BOP clade</taxon>
        <taxon>Pooideae</taxon>
        <taxon>Triticodae</taxon>
        <taxon>Triticeae</taxon>
        <taxon>Triticinae</taxon>
        <taxon>Triticum</taxon>
    </lineage>
</organism>
<feature type="region of interest" description="Disordered" evidence="1">
    <location>
        <begin position="1"/>
        <end position="39"/>
    </location>
</feature>
<sequence>RAGHAAARPGRAPAGAAQRQVPDARAPVGGQRRQAGPFALGAVGGARGVDGRGVWRGAGAARRRAEEKIVTLLQAPAELWHSTPLATTSHRRTAHIRASHGQMPGRPASTYLH</sequence>
<feature type="region of interest" description="Disordered" evidence="1">
    <location>
        <begin position="83"/>
        <end position="113"/>
    </location>
</feature>
<accession>A0A8R7QJF7</accession>
<dbReference type="Gramene" id="TuG1812G0500004025.01.T01">
    <property type="protein sequence ID" value="TuG1812G0500004025.01.T01"/>
    <property type="gene ID" value="TuG1812G0500004025.01"/>
</dbReference>
<evidence type="ECO:0000256" key="1">
    <source>
        <dbReference type="SAM" id="MobiDB-lite"/>
    </source>
</evidence>
<protein>
    <submittedName>
        <fullName evidence="2">Uncharacterized protein</fullName>
    </submittedName>
</protein>
<evidence type="ECO:0000313" key="3">
    <source>
        <dbReference type="Proteomes" id="UP000015106"/>
    </source>
</evidence>
<dbReference type="AlphaFoldDB" id="A0A8R7QJF7"/>
<keyword evidence="3" id="KW-1185">Reference proteome</keyword>
<reference evidence="2" key="2">
    <citation type="submission" date="2018-03" db="EMBL/GenBank/DDBJ databases">
        <title>The Triticum urartu genome reveals the dynamic nature of wheat genome evolution.</title>
        <authorList>
            <person name="Ling H."/>
            <person name="Ma B."/>
            <person name="Shi X."/>
            <person name="Liu H."/>
            <person name="Dong L."/>
            <person name="Sun H."/>
            <person name="Cao Y."/>
            <person name="Gao Q."/>
            <person name="Zheng S."/>
            <person name="Li Y."/>
            <person name="Yu Y."/>
            <person name="Du H."/>
            <person name="Qi M."/>
            <person name="Li Y."/>
            <person name="Yu H."/>
            <person name="Cui Y."/>
            <person name="Wang N."/>
            <person name="Chen C."/>
            <person name="Wu H."/>
            <person name="Zhao Y."/>
            <person name="Zhang J."/>
            <person name="Li Y."/>
            <person name="Zhou W."/>
            <person name="Zhang B."/>
            <person name="Hu W."/>
            <person name="Eijk M."/>
            <person name="Tang J."/>
            <person name="Witsenboer H."/>
            <person name="Zhao S."/>
            <person name="Li Z."/>
            <person name="Zhang A."/>
            <person name="Wang D."/>
            <person name="Liang C."/>
        </authorList>
    </citation>
    <scope>NUCLEOTIDE SEQUENCE [LARGE SCALE GENOMIC DNA]</scope>
    <source>
        <strain evidence="2">cv. G1812</strain>
    </source>
</reference>
<name>A0A8R7QJF7_TRIUA</name>
<reference evidence="2" key="3">
    <citation type="submission" date="2022-06" db="UniProtKB">
        <authorList>
            <consortium name="EnsemblPlants"/>
        </authorList>
    </citation>
    <scope>IDENTIFICATION</scope>
</reference>
<dbReference type="Proteomes" id="UP000015106">
    <property type="component" value="Chromosome 5"/>
</dbReference>